<accession>A0A4Q9Q2R4</accession>
<reference evidence="4 5" key="1">
    <citation type="submission" date="2019-01" db="EMBL/GenBank/DDBJ databases">
        <title>Draft genome sequences of three monokaryotic isolates of the white-rot basidiomycete fungus Dichomitus squalens.</title>
        <authorList>
            <consortium name="DOE Joint Genome Institute"/>
            <person name="Lopez S.C."/>
            <person name="Andreopoulos B."/>
            <person name="Pangilinan J."/>
            <person name="Lipzen A."/>
            <person name="Riley R."/>
            <person name="Ahrendt S."/>
            <person name="Ng V."/>
            <person name="Barry K."/>
            <person name="Daum C."/>
            <person name="Grigoriev I.V."/>
            <person name="Hilden K.S."/>
            <person name="Makela M.R."/>
            <person name="de Vries R.P."/>
        </authorList>
    </citation>
    <scope>NUCLEOTIDE SEQUENCE [LARGE SCALE GENOMIC DNA]</scope>
    <source>
        <strain evidence="4 5">CBS 464.89</strain>
    </source>
</reference>
<protein>
    <recommendedName>
        <fullName evidence="3">C3H1-type domain-containing protein</fullName>
    </recommendedName>
</protein>
<evidence type="ECO:0000313" key="4">
    <source>
        <dbReference type="EMBL" id="TBU61146.1"/>
    </source>
</evidence>
<gene>
    <name evidence="4" type="ORF">BD310DRAFT_239182</name>
</gene>
<organism evidence="4 5">
    <name type="scientific">Dichomitus squalens</name>
    <dbReference type="NCBI Taxonomy" id="114155"/>
    <lineage>
        <taxon>Eukaryota</taxon>
        <taxon>Fungi</taxon>
        <taxon>Dikarya</taxon>
        <taxon>Basidiomycota</taxon>
        <taxon>Agaricomycotina</taxon>
        <taxon>Agaricomycetes</taxon>
        <taxon>Polyporales</taxon>
        <taxon>Polyporaceae</taxon>
        <taxon>Dichomitus</taxon>
    </lineage>
</organism>
<evidence type="ECO:0000259" key="3">
    <source>
        <dbReference type="PROSITE" id="PS50103"/>
    </source>
</evidence>
<dbReference type="Pfam" id="PF00642">
    <property type="entry name" value="zf-CCCH"/>
    <property type="match status" value="1"/>
</dbReference>
<dbReference type="PROSITE" id="PS50103">
    <property type="entry name" value="ZF_C3H1"/>
    <property type="match status" value="1"/>
</dbReference>
<dbReference type="EMBL" id="ML145100">
    <property type="protein sequence ID" value="TBU61146.1"/>
    <property type="molecule type" value="Genomic_DNA"/>
</dbReference>
<evidence type="ECO:0000313" key="5">
    <source>
        <dbReference type="Proteomes" id="UP000292082"/>
    </source>
</evidence>
<keyword evidence="1" id="KW-0479">Metal-binding</keyword>
<feature type="domain" description="C3H1-type" evidence="3">
    <location>
        <begin position="120"/>
        <end position="144"/>
    </location>
</feature>
<keyword evidence="5" id="KW-1185">Reference proteome</keyword>
<dbReference type="Proteomes" id="UP000292082">
    <property type="component" value="Unassembled WGS sequence"/>
</dbReference>
<feature type="region of interest" description="Disordered" evidence="2">
    <location>
        <begin position="78"/>
        <end position="97"/>
    </location>
</feature>
<keyword evidence="1" id="KW-0863">Zinc-finger</keyword>
<feature type="zinc finger region" description="C3H1-type" evidence="1">
    <location>
        <begin position="120"/>
        <end position="144"/>
    </location>
</feature>
<dbReference type="AlphaFoldDB" id="A0A4Q9Q2R4"/>
<evidence type="ECO:0000256" key="1">
    <source>
        <dbReference type="PROSITE-ProRule" id="PRU00723"/>
    </source>
</evidence>
<dbReference type="InterPro" id="IPR000571">
    <property type="entry name" value="Znf_CCCH"/>
</dbReference>
<proteinExistence type="predicted"/>
<evidence type="ECO:0000256" key="2">
    <source>
        <dbReference type="SAM" id="MobiDB-lite"/>
    </source>
</evidence>
<feature type="compositionally biased region" description="Polar residues" evidence="2">
    <location>
        <begin position="79"/>
        <end position="93"/>
    </location>
</feature>
<sequence>MPRGGLTLLYASQAAEPRWWTGTADPNTTKDYESAAVASHPRGHHYNSNIVSAILPNSNYNMTPKWASVAPGHPAMAYTSGSTNGLQHPGPSTQREEGRLMHPLPQRPMSYRSLADSTTKRPREVCLNFLAGRCRYGNECSRIH</sequence>
<keyword evidence="1" id="KW-0862">Zinc</keyword>
<dbReference type="GO" id="GO:0008270">
    <property type="term" value="F:zinc ion binding"/>
    <property type="evidence" value="ECO:0007669"/>
    <property type="project" value="UniProtKB-KW"/>
</dbReference>
<name>A0A4Q9Q2R4_9APHY</name>